<feature type="non-terminal residue" evidence="2">
    <location>
        <position position="1"/>
    </location>
</feature>
<reference evidence="2 3" key="1">
    <citation type="journal article" date="2018" name="Proc. R. Soc. B">
        <title>A non-coding region near Follistatin controls head colour polymorphism in the Gouldian finch.</title>
        <authorList>
            <person name="Toomey M.B."/>
            <person name="Marques C.I."/>
            <person name="Andrade P."/>
            <person name="Araujo P.M."/>
            <person name="Sabatino S."/>
            <person name="Gazda M.A."/>
            <person name="Afonso S."/>
            <person name="Lopes R.J."/>
            <person name="Corbo J.C."/>
            <person name="Carneiro M."/>
        </authorList>
    </citation>
    <scope>NUCLEOTIDE SEQUENCE [LARGE SCALE GENOMIC DNA]</scope>
    <source>
        <strain evidence="2">Red01</strain>
        <tissue evidence="2">Muscle</tissue>
    </source>
</reference>
<comment type="caution">
    <text evidence="2">The sequence shown here is derived from an EMBL/GenBank/DDBJ whole genome shotgun (WGS) entry which is preliminary data.</text>
</comment>
<gene>
    <name evidence="2" type="ORF">DV515_00018271</name>
</gene>
<dbReference type="Gene3D" id="1.25.10.10">
    <property type="entry name" value="Leucine-rich Repeat Variant"/>
    <property type="match status" value="1"/>
</dbReference>
<feature type="non-terminal residue" evidence="2">
    <location>
        <position position="106"/>
    </location>
</feature>
<protein>
    <submittedName>
        <fullName evidence="2">Uncharacterized protein</fullName>
    </submittedName>
</protein>
<accession>A0A3L8Q875</accession>
<dbReference type="AlphaFoldDB" id="A0A3L8Q875"/>
<feature type="compositionally biased region" description="Basic and acidic residues" evidence="1">
    <location>
        <begin position="73"/>
        <end position="94"/>
    </location>
</feature>
<dbReference type="Proteomes" id="UP000276834">
    <property type="component" value="Unassembled WGS sequence"/>
</dbReference>
<evidence type="ECO:0000313" key="3">
    <source>
        <dbReference type="Proteomes" id="UP000276834"/>
    </source>
</evidence>
<dbReference type="InterPro" id="IPR011989">
    <property type="entry name" value="ARM-like"/>
</dbReference>
<sequence length="106" mass="12010">DVILVQPRVEFILSYIDHIAGDEDHTDGVVACAAGLIGCEAILQGFVYSFWEGCPEISRSQTHDPRIANGREEIQDEQNKNSRHLGHERAEKTQEPSLIRHQWDDT</sequence>
<evidence type="ECO:0000313" key="2">
    <source>
        <dbReference type="EMBL" id="RLV63438.1"/>
    </source>
</evidence>
<dbReference type="EMBL" id="QUSF01002817">
    <property type="protein sequence ID" value="RLV63438.1"/>
    <property type="molecule type" value="Genomic_DNA"/>
</dbReference>
<dbReference type="STRING" id="44316.ENSEGOP00005020256"/>
<name>A0A3L8Q875_CHLGU</name>
<organism evidence="2 3">
    <name type="scientific">Chloebia gouldiae</name>
    <name type="common">Gouldian finch</name>
    <name type="synonym">Erythrura gouldiae</name>
    <dbReference type="NCBI Taxonomy" id="44316"/>
    <lineage>
        <taxon>Eukaryota</taxon>
        <taxon>Metazoa</taxon>
        <taxon>Chordata</taxon>
        <taxon>Craniata</taxon>
        <taxon>Vertebrata</taxon>
        <taxon>Euteleostomi</taxon>
        <taxon>Archelosauria</taxon>
        <taxon>Archosauria</taxon>
        <taxon>Dinosauria</taxon>
        <taxon>Saurischia</taxon>
        <taxon>Theropoda</taxon>
        <taxon>Coelurosauria</taxon>
        <taxon>Aves</taxon>
        <taxon>Neognathae</taxon>
        <taxon>Neoaves</taxon>
        <taxon>Telluraves</taxon>
        <taxon>Australaves</taxon>
        <taxon>Passeriformes</taxon>
        <taxon>Passeroidea</taxon>
        <taxon>Passeridae</taxon>
        <taxon>Chloebia</taxon>
    </lineage>
</organism>
<keyword evidence="3" id="KW-1185">Reference proteome</keyword>
<feature type="region of interest" description="Disordered" evidence="1">
    <location>
        <begin position="73"/>
        <end position="106"/>
    </location>
</feature>
<dbReference type="OrthoDB" id="10263328at2759"/>
<proteinExistence type="predicted"/>
<evidence type="ECO:0000256" key="1">
    <source>
        <dbReference type="SAM" id="MobiDB-lite"/>
    </source>
</evidence>